<dbReference type="InterPro" id="IPR001453">
    <property type="entry name" value="MoaB/Mog_dom"/>
</dbReference>
<dbReference type="RefSeq" id="WP_126627269.1">
    <property type="nucleotide sequence ID" value="NZ_BIFT01000001.1"/>
</dbReference>
<feature type="domain" description="MoaB/Mog" evidence="8">
    <location>
        <begin position="5"/>
        <end position="150"/>
    </location>
</feature>
<dbReference type="NCBIfam" id="TIGR00177">
    <property type="entry name" value="molyb_syn"/>
    <property type="match status" value="1"/>
</dbReference>
<dbReference type="AlphaFoldDB" id="A0A402B696"/>
<evidence type="ECO:0000313" key="9">
    <source>
        <dbReference type="EMBL" id="GCE26859.1"/>
    </source>
</evidence>
<keyword evidence="6" id="KW-0460">Magnesium</keyword>
<dbReference type="OrthoDB" id="9784492at2"/>
<evidence type="ECO:0000256" key="3">
    <source>
        <dbReference type="ARBA" id="ARBA00022505"/>
    </source>
</evidence>
<dbReference type="FunFam" id="3.40.980.10:FF:000002">
    <property type="entry name" value="Molybdopterin molybdenumtransferase"/>
    <property type="match status" value="1"/>
</dbReference>
<keyword evidence="4" id="KW-0808">Transferase</keyword>
<dbReference type="GO" id="GO:0016740">
    <property type="term" value="F:transferase activity"/>
    <property type="evidence" value="ECO:0007669"/>
    <property type="project" value="UniProtKB-KW"/>
</dbReference>
<evidence type="ECO:0000256" key="1">
    <source>
        <dbReference type="ARBA" id="ARBA00001946"/>
    </source>
</evidence>
<dbReference type="NCBIfam" id="NF006932">
    <property type="entry name" value="PRK09417.1"/>
    <property type="match status" value="1"/>
</dbReference>
<comment type="cofactor">
    <cofactor evidence="1">
        <name>Mg(2+)</name>
        <dbReference type="ChEBI" id="CHEBI:18420"/>
    </cofactor>
</comment>
<comment type="pathway">
    <text evidence="2">Cofactor biosynthesis; molybdopterin biosynthesis.</text>
</comment>
<keyword evidence="7" id="KW-0501">Molybdenum cofactor biosynthesis</keyword>
<evidence type="ECO:0000256" key="7">
    <source>
        <dbReference type="ARBA" id="ARBA00023150"/>
    </source>
</evidence>
<dbReference type="SUPFAM" id="SSF53218">
    <property type="entry name" value="Molybdenum cofactor biosynthesis proteins"/>
    <property type="match status" value="1"/>
</dbReference>
<evidence type="ECO:0000256" key="2">
    <source>
        <dbReference type="ARBA" id="ARBA00005046"/>
    </source>
</evidence>
<evidence type="ECO:0000256" key="4">
    <source>
        <dbReference type="ARBA" id="ARBA00022679"/>
    </source>
</evidence>
<dbReference type="SMART" id="SM00852">
    <property type="entry name" value="MoCF_biosynth"/>
    <property type="match status" value="1"/>
</dbReference>
<dbReference type="GO" id="GO:0046872">
    <property type="term" value="F:metal ion binding"/>
    <property type="evidence" value="ECO:0007669"/>
    <property type="project" value="UniProtKB-KW"/>
</dbReference>
<dbReference type="GO" id="GO:0006777">
    <property type="term" value="P:Mo-molybdopterin cofactor biosynthetic process"/>
    <property type="evidence" value="ECO:0007669"/>
    <property type="project" value="UniProtKB-KW"/>
</dbReference>
<dbReference type="UniPathway" id="UPA00344"/>
<proteinExistence type="predicted"/>
<evidence type="ECO:0000256" key="6">
    <source>
        <dbReference type="ARBA" id="ARBA00022842"/>
    </source>
</evidence>
<protein>
    <submittedName>
        <fullName evidence="9">Molybdenum cofactor biosynthesis protein</fullName>
    </submittedName>
</protein>
<keyword evidence="3" id="KW-0500">Molybdenum</keyword>
<dbReference type="InterPro" id="IPR051920">
    <property type="entry name" value="MPT_Adenylyltrnsfr/MoaC-Rel"/>
</dbReference>
<dbReference type="Proteomes" id="UP000287171">
    <property type="component" value="Unassembled WGS sequence"/>
</dbReference>
<dbReference type="Gene3D" id="3.40.980.10">
    <property type="entry name" value="MoaB/Mog-like domain"/>
    <property type="match status" value="1"/>
</dbReference>
<dbReference type="InterPro" id="IPR008284">
    <property type="entry name" value="MoCF_biosynth_CS"/>
</dbReference>
<gene>
    <name evidence="9" type="ORF">KDA_23430</name>
</gene>
<accession>A0A402B696</accession>
<comment type="caution">
    <text evidence="9">The sequence shown here is derived from an EMBL/GenBank/DDBJ whole genome shotgun (WGS) entry which is preliminary data.</text>
</comment>
<dbReference type="Pfam" id="PF00994">
    <property type="entry name" value="MoCF_biosynth"/>
    <property type="match status" value="1"/>
</dbReference>
<reference evidence="10" key="1">
    <citation type="submission" date="2018-12" db="EMBL/GenBank/DDBJ databases">
        <title>Tengunoibacter tsumagoiensis gen. nov., sp. nov., Dictyobacter kobayashii sp. nov., D. alpinus sp. nov., and D. joshuensis sp. nov. and description of Dictyobacteraceae fam. nov. within the order Ktedonobacterales isolated from Tengu-no-mugimeshi.</title>
        <authorList>
            <person name="Wang C.M."/>
            <person name="Zheng Y."/>
            <person name="Sakai Y."/>
            <person name="Toyoda A."/>
            <person name="Minakuchi Y."/>
            <person name="Abe K."/>
            <person name="Yokota A."/>
            <person name="Yabe S."/>
        </authorList>
    </citation>
    <scope>NUCLEOTIDE SEQUENCE [LARGE SCALE GENOMIC DNA]</scope>
    <source>
        <strain evidence="10">Uno16</strain>
    </source>
</reference>
<evidence type="ECO:0000259" key="8">
    <source>
        <dbReference type="SMART" id="SM00852"/>
    </source>
</evidence>
<dbReference type="CDD" id="cd00886">
    <property type="entry name" value="MogA_MoaB"/>
    <property type="match status" value="1"/>
</dbReference>
<dbReference type="PANTHER" id="PTHR43764">
    <property type="entry name" value="MOLYBDENUM COFACTOR BIOSYNTHESIS"/>
    <property type="match status" value="1"/>
</dbReference>
<keyword evidence="10" id="KW-1185">Reference proteome</keyword>
<keyword evidence="5" id="KW-0479">Metal-binding</keyword>
<evidence type="ECO:0000313" key="10">
    <source>
        <dbReference type="Proteomes" id="UP000287171"/>
    </source>
</evidence>
<dbReference type="PANTHER" id="PTHR43764:SF1">
    <property type="entry name" value="MOLYBDOPTERIN MOLYBDOTRANSFERASE"/>
    <property type="match status" value="1"/>
</dbReference>
<name>A0A402B696_9CHLR</name>
<organism evidence="9 10">
    <name type="scientific">Dictyobacter alpinus</name>
    <dbReference type="NCBI Taxonomy" id="2014873"/>
    <lineage>
        <taxon>Bacteria</taxon>
        <taxon>Bacillati</taxon>
        <taxon>Chloroflexota</taxon>
        <taxon>Ktedonobacteria</taxon>
        <taxon>Ktedonobacterales</taxon>
        <taxon>Dictyobacteraceae</taxon>
        <taxon>Dictyobacter</taxon>
    </lineage>
</organism>
<dbReference type="InterPro" id="IPR036425">
    <property type="entry name" value="MoaB/Mog-like_dom_sf"/>
</dbReference>
<evidence type="ECO:0000256" key="5">
    <source>
        <dbReference type="ARBA" id="ARBA00022723"/>
    </source>
</evidence>
<sequence length="161" mass="17207">MITVGILTISDGAAKGEREDLSGARAREIVTRLSETTIQAQDIVPDEQAQISSVLRSWCDEQKLNLIITTGGTGLAPRDVTPEATKAVIERDAPGIAEALRSISLKYTPMAMLSRGVAGVRGRTLIINLPGSPKAVQQCLEYALSVLPHAINLIIEGPKEH</sequence>
<dbReference type="EMBL" id="BIFT01000001">
    <property type="protein sequence ID" value="GCE26859.1"/>
    <property type="molecule type" value="Genomic_DNA"/>
</dbReference>
<dbReference type="PROSITE" id="PS01078">
    <property type="entry name" value="MOCF_BIOSYNTHESIS_1"/>
    <property type="match status" value="1"/>
</dbReference>